<evidence type="ECO:0000256" key="5">
    <source>
        <dbReference type="ARBA" id="ARBA00022927"/>
    </source>
</evidence>
<keyword evidence="3" id="KW-0479">Metal-binding</keyword>
<evidence type="ECO:0000259" key="10">
    <source>
        <dbReference type="Pfam" id="PF02953"/>
    </source>
</evidence>
<dbReference type="InterPro" id="IPR035427">
    <property type="entry name" value="Tim10-like_dom_sf"/>
</dbReference>
<dbReference type="GO" id="GO:0005743">
    <property type="term" value="C:mitochondrial inner membrane"/>
    <property type="evidence" value="ECO:0007669"/>
    <property type="project" value="UniProtKB-SubCell"/>
</dbReference>
<sequence length="81" mass="8998">MNMPQGQGNLDAMKAEMIFVADLFNKMSEMCFKKCVPRFHDGDLNTGEPVVCADRCVGKYVEATNKVGEVMQQLQQGQAPQ</sequence>
<comment type="similarity">
    <text evidence="1 9">Belongs to the small Tim family.</text>
</comment>
<proteinExistence type="inferred from homology"/>
<dbReference type="GO" id="GO:0045039">
    <property type="term" value="P:protein insertion into mitochondrial inner membrane"/>
    <property type="evidence" value="ECO:0007669"/>
    <property type="project" value="TreeGrafter"/>
</dbReference>
<comment type="caution">
    <text evidence="11">The sequence shown here is derived from an EMBL/GenBank/DDBJ whole genome shotgun (WGS) entry which is preliminary data.</text>
</comment>
<protein>
    <recommendedName>
        <fullName evidence="9">Mitochondrial import inner membrane translocase subunit</fullName>
    </recommendedName>
</protein>
<keyword evidence="6 9" id="KW-0811">Translocation</keyword>
<dbReference type="STRING" id="448386.A0A2V3IR05"/>
<evidence type="ECO:0000256" key="4">
    <source>
        <dbReference type="ARBA" id="ARBA00022833"/>
    </source>
</evidence>
<dbReference type="PANTHER" id="PTHR11038:SF16">
    <property type="entry name" value="MITOCHONDRIAL IMPORT INNER MEMBRANE TRANSLOCASE SUBUNIT TIM10"/>
    <property type="match status" value="1"/>
</dbReference>
<reference evidence="11 12" key="1">
    <citation type="journal article" date="2018" name="Mol. Biol. Evol.">
        <title>Analysis of the draft genome of the red seaweed Gracilariopsis chorda provides insights into genome size evolution in Rhodophyta.</title>
        <authorList>
            <person name="Lee J."/>
            <person name="Yang E.C."/>
            <person name="Graf L."/>
            <person name="Yang J.H."/>
            <person name="Qiu H."/>
            <person name="Zel Zion U."/>
            <person name="Chan C.X."/>
            <person name="Stephens T.G."/>
            <person name="Weber A.P.M."/>
            <person name="Boo G.H."/>
            <person name="Boo S.M."/>
            <person name="Kim K.M."/>
            <person name="Shin Y."/>
            <person name="Jung M."/>
            <person name="Lee S.J."/>
            <person name="Yim H.S."/>
            <person name="Lee J.H."/>
            <person name="Bhattacharya D."/>
            <person name="Yoon H.S."/>
        </authorList>
    </citation>
    <scope>NUCLEOTIDE SEQUENCE [LARGE SCALE GENOMIC DNA]</scope>
    <source>
        <strain evidence="11 12">SKKU-2015</strain>
        <tissue evidence="11">Whole body</tissue>
    </source>
</reference>
<dbReference type="InterPro" id="IPR004217">
    <property type="entry name" value="Tim10-like"/>
</dbReference>
<keyword evidence="9" id="KW-0143">Chaperone</keyword>
<evidence type="ECO:0000256" key="8">
    <source>
        <dbReference type="ARBA" id="ARBA00023157"/>
    </source>
</evidence>
<dbReference type="Gene3D" id="1.10.287.810">
    <property type="entry name" value="Mitochondrial import inner membrane translocase subunit tim13 like domains"/>
    <property type="match status" value="1"/>
</dbReference>
<evidence type="ECO:0000256" key="1">
    <source>
        <dbReference type="ARBA" id="ARBA00006720"/>
    </source>
</evidence>
<keyword evidence="9" id="KW-0999">Mitochondrion inner membrane</keyword>
<dbReference type="GO" id="GO:0015031">
    <property type="term" value="P:protein transport"/>
    <property type="evidence" value="ECO:0007669"/>
    <property type="project" value="UniProtKB-KW"/>
</dbReference>
<comment type="subunit">
    <text evidence="9">Heterohexamer.</text>
</comment>
<evidence type="ECO:0000256" key="6">
    <source>
        <dbReference type="ARBA" id="ARBA00023010"/>
    </source>
</evidence>
<dbReference type="AlphaFoldDB" id="A0A2V3IR05"/>
<name>A0A2V3IR05_9FLOR</name>
<evidence type="ECO:0000313" key="11">
    <source>
        <dbReference type="EMBL" id="PXF44546.1"/>
    </source>
</evidence>
<dbReference type="GO" id="GO:0046872">
    <property type="term" value="F:metal ion binding"/>
    <property type="evidence" value="ECO:0007669"/>
    <property type="project" value="UniProtKB-KW"/>
</dbReference>
<keyword evidence="12" id="KW-1185">Reference proteome</keyword>
<gene>
    <name evidence="11" type="ORF">BWQ96_05724</name>
</gene>
<comment type="function">
    <text evidence="9">Mitochondrial intermembrane chaperone that participates in the import and insertion of some multi-pass transmembrane proteins into the mitochondrial inner membrane. Also required for the transfer of beta-barrel precursors from the TOM complex to the sorting and assembly machinery (SAM complex) of the outer membrane. Acts as a chaperone-like protein that protects the hydrophobic precursors from aggregation and guide them through the mitochondrial intermembrane space.</text>
</comment>
<evidence type="ECO:0000313" key="12">
    <source>
        <dbReference type="Proteomes" id="UP000247409"/>
    </source>
</evidence>
<comment type="domain">
    <text evidence="9">The twin CX3C motif contains 4 conserved Cys residues that form 2 disulfide bonds in the mitochondrial intermembrane space.</text>
</comment>
<evidence type="ECO:0000256" key="7">
    <source>
        <dbReference type="ARBA" id="ARBA00023128"/>
    </source>
</evidence>
<accession>A0A2V3IR05</accession>
<dbReference type="Proteomes" id="UP000247409">
    <property type="component" value="Unassembled WGS sequence"/>
</dbReference>
<dbReference type="PANTHER" id="PTHR11038">
    <property type="entry name" value="MITOCHONDRIAL IMPORT INNER MEMBRANE TRANSLOCASE SUBUNIT TIM10"/>
    <property type="match status" value="1"/>
</dbReference>
<evidence type="ECO:0000256" key="3">
    <source>
        <dbReference type="ARBA" id="ARBA00022723"/>
    </source>
</evidence>
<feature type="domain" description="Tim10-like" evidence="10">
    <location>
        <begin position="16"/>
        <end position="73"/>
    </location>
</feature>
<keyword evidence="4" id="KW-0862">Zinc</keyword>
<keyword evidence="8 9" id="KW-1015">Disulfide bond</keyword>
<keyword evidence="9" id="KW-0472">Membrane</keyword>
<keyword evidence="2 9" id="KW-0813">Transport</keyword>
<keyword evidence="5 9" id="KW-0653">Protein transport</keyword>
<evidence type="ECO:0000256" key="9">
    <source>
        <dbReference type="RuleBase" id="RU367043"/>
    </source>
</evidence>
<dbReference type="Pfam" id="PF02953">
    <property type="entry name" value="zf-Tim10_DDP"/>
    <property type="match status" value="1"/>
</dbReference>
<organism evidence="11 12">
    <name type="scientific">Gracilariopsis chorda</name>
    <dbReference type="NCBI Taxonomy" id="448386"/>
    <lineage>
        <taxon>Eukaryota</taxon>
        <taxon>Rhodophyta</taxon>
        <taxon>Florideophyceae</taxon>
        <taxon>Rhodymeniophycidae</taxon>
        <taxon>Gracilariales</taxon>
        <taxon>Gracilariaceae</taxon>
        <taxon>Gracilariopsis</taxon>
    </lineage>
</organism>
<keyword evidence="7 9" id="KW-0496">Mitochondrion</keyword>
<dbReference type="EMBL" id="NBIV01000088">
    <property type="protein sequence ID" value="PXF44546.1"/>
    <property type="molecule type" value="Genomic_DNA"/>
</dbReference>
<evidence type="ECO:0000256" key="2">
    <source>
        <dbReference type="ARBA" id="ARBA00022448"/>
    </source>
</evidence>
<dbReference type="SUPFAM" id="SSF144122">
    <property type="entry name" value="Tim10-like"/>
    <property type="match status" value="1"/>
</dbReference>
<comment type="subcellular location">
    <subcellularLocation>
        <location evidence="9">Mitochondrion inner membrane</location>
        <topology evidence="9">Peripheral membrane protein</topology>
        <orientation evidence="9">Intermembrane side</orientation>
    </subcellularLocation>
</comment>
<dbReference type="OrthoDB" id="274922at2759"/>